<dbReference type="AlphaFoldDB" id="A0A0G2F6B1"/>
<evidence type="ECO:0000256" key="1">
    <source>
        <dbReference type="ARBA" id="ARBA00006484"/>
    </source>
</evidence>
<keyword evidence="2" id="KW-0560">Oxidoreductase</keyword>
<name>A0A0G2F6B1_9PEZI</name>
<dbReference type="CDD" id="cd05233">
    <property type="entry name" value="SDR_c"/>
    <property type="match status" value="1"/>
</dbReference>
<dbReference type="Pfam" id="PF00106">
    <property type="entry name" value="adh_short"/>
    <property type="match status" value="1"/>
</dbReference>
<dbReference type="OrthoDB" id="1933717at2759"/>
<protein>
    <submittedName>
        <fullName evidence="3">Putative short-chain dehydrogenase</fullName>
    </submittedName>
</protein>
<organism evidence="3 4">
    <name type="scientific">Diaporthe ampelina</name>
    <dbReference type="NCBI Taxonomy" id="1214573"/>
    <lineage>
        <taxon>Eukaryota</taxon>
        <taxon>Fungi</taxon>
        <taxon>Dikarya</taxon>
        <taxon>Ascomycota</taxon>
        <taxon>Pezizomycotina</taxon>
        <taxon>Sordariomycetes</taxon>
        <taxon>Sordariomycetidae</taxon>
        <taxon>Diaporthales</taxon>
        <taxon>Diaporthaceae</taxon>
        <taxon>Diaporthe</taxon>
    </lineage>
</organism>
<keyword evidence="4" id="KW-1185">Reference proteome</keyword>
<dbReference type="PANTHER" id="PTHR42760">
    <property type="entry name" value="SHORT-CHAIN DEHYDROGENASES/REDUCTASES FAMILY MEMBER"/>
    <property type="match status" value="1"/>
</dbReference>
<dbReference type="GO" id="GO:0016616">
    <property type="term" value="F:oxidoreductase activity, acting on the CH-OH group of donors, NAD or NADP as acceptor"/>
    <property type="evidence" value="ECO:0007669"/>
    <property type="project" value="TreeGrafter"/>
</dbReference>
<evidence type="ECO:0000256" key="2">
    <source>
        <dbReference type="ARBA" id="ARBA00023002"/>
    </source>
</evidence>
<dbReference type="PRINTS" id="PR00081">
    <property type="entry name" value="GDHRDH"/>
</dbReference>
<evidence type="ECO:0000313" key="3">
    <source>
        <dbReference type="EMBL" id="KKY29754.1"/>
    </source>
</evidence>
<dbReference type="Proteomes" id="UP000034680">
    <property type="component" value="Unassembled WGS sequence"/>
</dbReference>
<gene>
    <name evidence="3" type="ORF">UCDDA912_g10318</name>
</gene>
<accession>A0A0G2F6B1</accession>
<dbReference type="SUPFAM" id="SSF51735">
    <property type="entry name" value="NAD(P)-binding Rossmann-fold domains"/>
    <property type="match status" value="1"/>
</dbReference>
<dbReference type="Gene3D" id="3.40.50.720">
    <property type="entry name" value="NAD(P)-binding Rossmann-like Domain"/>
    <property type="match status" value="1"/>
</dbReference>
<reference evidence="3 4" key="2">
    <citation type="submission" date="2015-05" db="EMBL/GenBank/DDBJ databases">
        <authorList>
            <person name="Morales-Cruz A."/>
            <person name="Amrine K.C."/>
            <person name="Cantu D."/>
        </authorList>
    </citation>
    <scope>NUCLEOTIDE SEQUENCE [LARGE SCALE GENOMIC DNA]</scope>
    <source>
        <strain evidence="3">DA912</strain>
    </source>
</reference>
<evidence type="ECO:0000313" key="4">
    <source>
        <dbReference type="Proteomes" id="UP000034680"/>
    </source>
</evidence>
<dbReference type="InterPro" id="IPR002347">
    <property type="entry name" value="SDR_fam"/>
</dbReference>
<dbReference type="PANTHER" id="PTHR42760:SF37">
    <property type="entry name" value="CLAVALDEHYDE DEHYDROGENASE"/>
    <property type="match status" value="1"/>
</dbReference>
<proteinExistence type="inferred from homology"/>
<reference evidence="3 4" key="1">
    <citation type="submission" date="2015-05" db="EMBL/GenBank/DDBJ databases">
        <title>Distinctive expansion of gene families associated with plant cell wall degradation and secondary metabolism in the genomes of grapevine trunk pathogens.</title>
        <authorList>
            <person name="Lawrence D.P."/>
            <person name="Travadon R."/>
            <person name="Rolshausen P.E."/>
            <person name="Baumgartner K."/>
        </authorList>
    </citation>
    <scope>NUCLEOTIDE SEQUENCE [LARGE SCALE GENOMIC DNA]</scope>
    <source>
        <strain evidence="3">DA912</strain>
    </source>
</reference>
<dbReference type="InterPro" id="IPR036291">
    <property type="entry name" value="NAD(P)-bd_dom_sf"/>
</dbReference>
<dbReference type="STRING" id="1214573.A0A0G2F6B1"/>
<sequence length="315" mass="33191">MPPPQGTPNILEGPGDYTVTEKVHSDTYPAIDPGKLDPSLLQGRAVYIGGASRGIGKAIATSFARGGATLIAIGARSTSSLEPVAEELRAAARDAGRDASALRVVCVAVEASSPESVAAAADTVARESGGRGLDIVVQNAAVLGTSARVADADPEGWWRVYEVNVRGQFLAAKYFLPLLLGKPGGLRTFVTVASVGAHLVGEGYSHYQSSKLANLRIAEFVDKEYGPEGVSAWCVHPGNVLTDMAGGADGEVAKAMGKIFVDTPQISADTIVYLAAEKRQWLSGRYINCTWDMPELLAQEEEIVKGDKLKVRLVL</sequence>
<comment type="caution">
    <text evidence="3">The sequence shown here is derived from an EMBL/GenBank/DDBJ whole genome shotgun (WGS) entry which is preliminary data.</text>
</comment>
<dbReference type="EMBL" id="LCUC01000624">
    <property type="protein sequence ID" value="KKY29754.1"/>
    <property type="molecule type" value="Genomic_DNA"/>
</dbReference>
<comment type="similarity">
    <text evidence="1">Belongs to the short-chain dehydrogenases/reductases (SDR) family.</text>
</comment>